<evidence type="ECO:0000313" key="7">
    <source>
        <dbReference type="EMBL" id="MFF3669395.1"/>
    </source>
</evidence>
<evidence type="ECO:0000259" key="6">
    <source>
        <dbReference type="Pfam" id="PF00171"/>
    </source>
</evidence>
<dbReference type="InterPro" id="IPR016162">
    <property type="entry name" value="Ald_DH_N"/>
</dbReference>
<evidence type="ECO:0000313" key="8">
    <source>
        <dbReference type="Proteomes" id="UP001602013"/>
    </source>
</evidence>
<gene>
    <name evidence="7" type="ORF">ACFYXI_27770</name>
</gene>
<keyword evidence="8" id="KW-1185">Reference proteome</keyword>
<dbReference type="PROSITE" id="PS00687">
    <property type="entry name" value="ALDEHYDE_DEHYDR_GLU"/>
    <property type="match status" value="1"/>
</dbReference>
<dbReference type="InterPro" id="IPR016163">
    <property type="entry name" value="Ald_DH_C"/>
</dbReference>
<comment type="similarity">
    <text evidence="1 5">Belongs to the aldehyde dehydrogenase family.</text>
</comment>
<dbReference type="RefSeq" id="WP_387415446.1">
    <property type="nucleotide sequence ID" value="NZ_JBIASD010000021.1"/>
</dbReference>
<evidence type="ECO:0000256" key="3">
    <source>
        <dbReference type="ARBA" id="ARBA00023027"/>
    </source>
</evidence>
<evidence type="ECO:0000256" key="5">
    <source>
        <dbReference type="RuleBase" id="RU003345"/>
    </source>
</evidence>
<dbReference type="EMBL" id="JBIASD010000021">
    <property type="protein sequence ID" value="MFF3669395.1"/>
    <property type="molecule type" value="Genomic_DNA"/>
</dbReference>
<dbReference type="Pfam" id="PF00171">
    <property type="entry name" value="Aldedh"/>
    <property type="match status" value="1"/>
</dbReference>
<dbReference type="PANTHER" id="PTHR42986:SF1">
    <property type="entry name" value="BENZALDEHYDE DEHYDROGENASE YFMT"/>
    <property type="match status" value="1"/>
</dbReference>
<dbReference type="PANTHER" id="PTHR42986">
    <property type="entry name" value="BENZALDEHYDE DEHYDROGENASE YFMT"/>
    <property type="match status" value="1"/>
</dbReference>
<dbReference type="InterPro" id="IPR029510">
    <property type="entry name" value="Ald_DH_CS_GLU"/>
</dbReference>
<name>A0ABW6SWJ9_9ACTN</name>
<dbReference type="CDD" id="cd07099">
    <property type="entry name" value="ALDH_DDALDH"/>
    <property type="match status" value="1"/>
</dbReference>
<protein>
    <submittedName>
        <fullName evidence="7">Aldehyde dehydrogenase family protein</fullName>
    </submittedName>
</protein>
<dbReference type="Proteomes" id="UP001602013">
    <property type="component" value="Unassembled WGS sequence"/>
</dbReference>
<dbReference type="Gene3D" id="3.40.605.10">
    <property type="entry name" value="Aldehyde Dehydrogenase, Chain A, domain 1"/>
    <property type="match status" value="1"/>
</dbReference>
<dbReference type="Gene3D" id="3.40.309.10">
    <property type="entry name" value="Aldehyde Dehydrogenase, Chain A, domain 2"/>
    <property type="match status" value="1"/>
</dbReference>
<reference evidence="7 8" key="1">
    <citation type="submission" date="2024-10" db="EMBL/GenBank/DDBJ databases">
        <title>The Natural Products Discovery Center: Release of the First 8490 Sequenced Strains for Exploring Actinobacteria Biosynthetic Diversity.</title>
        <authorList>
            <person name="Kalkreuter E."/>
            <person name="Kautsar S.A."/>
            <person name="Yang D."/>
            <person name="Bader C.D."/>
            <person name="Teijaro C.N."/>
            <person name="Fluegel L."/>
            <person name="Davis C.M."/>
            <person name="Simpson J.R."/>
            <person name="Lauterbach L."/>
            <person name="Steele A.D."/>
            <person name="Gui C."/>
            <person name="Meng S."/>
            <person name="Li G."/>
            <person name="Viehrig K."/>
            <person name="Ye F."/>
            <person name="Su P."/>
            <person name="Kiefer A.F."/>
            <person name="Nichols A."/>
            <person name="Cepeda A.J."/>
            <person name="Yan W."/>
            <person name="Fan B."/>
            <person name="Jiang Y."/>
            <person name="Adhikari A."/>
            <person name="Zheng C.-J."/>
            <person name="Schuster L."/>
            <person name="Cowan T.M."/>
            <person name="Smanski M.J."/>
            <person name="Chevrette M.G."/>
            <person name="De Carvalho L.P.S."/>
            <person name="Shen B."/>
        </authorList>
    </citation>
    <scope>NUCLEOTIDE SEQUENCE [LARGE SCALE GENOMIC DNA]</scope>
    <source>
        <strain evidence="7 8">NPDC002173</strain>
    </source>
</reference>
<feature type="active site" evidence="4">
    <location>
        <position position="231"/>
    </location>
</feature>
<keyword evidence="2 5" id="KW-0560">Oxidoreductase</keyword>
<sequence>MTVGAYQVRDPRTGEIERALRPPTSAELGDLVARLRAAQPRWTALTPERRATALLTWREEIDAARDELVAALTADTGRLTESVMEVDAVSGMLERWAAQAPALLAPPPPRQATIPGIEIRGDGVPYPLVGVISPWNFPLLLGLIDAIPALAAGCAVLIKPSEVTPRFIAPLMTTVARVPELAEVVAMVEGDGATGAAIVNLVDAVAFTGSVPTGRTVAAAAATAFIPAFLELGGKDPAIVLAGADLDRASSSILWGATTNAGQSCLSIERVYVEDSAYDEFLRMLVEKAERLRPAYPEPGDGQIGPVIDLAQAVVIERHLADALEKGAVVRCGGQVERLGGGRWCRPTVLTDVDHDMLVMTEETFGPIVPVMRVRDADHAVELANDSAYGLSAAVFAADTATAMAAADRLRVGAVSVNDSALTAFVHEGEKNSFNASGLGGSRMGPASLSRFLRRRSYLINETTRPDPWWH</sequence>
<proteinExistence type="inferred from homology"/>
<feature type="domain" description="Aldehyde dehydrogenase" evidence="6">
    <location>
        <begin position="6"/>
        <end position="455"/>
    </location>
</feature>
<evidence type="ECO:0000256" key="4">
    <source>
        <dbReference type="PROSITE-ProRule" id="PRU10007"/>
    </source>
</evidence>
<accession>A0ABW6SWJ9</accession>
<dbReference type="SUPFAM" id="SSF53720">
    <property type="entry name" value="ALDH-like"/>
    <property type="match status" value="1"/>
</dbReference>
<organism evidence="7 8">
    <name type="scientific">Microtetraspora malaysiensis</name>
    <dbReference type="NCBI Taxonomy" id="161358"/>
    <lineage>
        <taxon>Bacteria</taxon>
        <taxon>Bacillati</taxon>
        <taxon>Actinomycetota</taxon>
        <taxon>Actinomycetes</taxon>
        <taxon>Streptosporangiales</taxon>
        <taxon>Streptosporangiaceae</taxon>
        <taxon>Microtetraspora</taxon>
    </lineage>
</organism>
<keyword evidence="3" id="KW-0520">NAD</keyword>
<dbReference type="InterPro" id="IPR016161">
    <property type="entry name" value="Ald_DH/histidinol_DH"/>
</dbReference>
<evidence type="ECO:0000256" key="1">
    <source>
        <dbReference type="ARBA" id="ARBA00009986"/>
    </source>
</evidence>
<evidence type="ECO:0000256" key="2">
    <source>
        <dbReference type="ARBA" id="ARBA00023002"/>
    </source>
</evidence>
<dbReference type="InterPro" id="IPR015590">
    <property type="entry name" value="Aldehyde_DH_dom"/>
</dbReference>
<comment type="caution">
    <text evidence="7">The sequence shown here is derived from an EMBL/GenBank/DDBJ whole genome shotgun (WGS) entry which is preliminary data.</text>
</comment>